<evidence type="ECO:0000313" key="2">
    <source>
        <dbReference type="EMBL" id="MCY0150254.1"/>
    </source>
</evidence>
<dbReference type="RefSeq" id="WP_267655687.1">
    <property type="nucleotide sequence ID" value="NZ_JAOVZR010000001.1"/>
</dbReference>
<dbReference type="EMBL" id="JAOVZR010000001">
    <property type="protein sequence ID" value="MCY0150254.1"/>
    <property type="molecule type" value="Genomic_DNA"/>
</dbReference>
<keyword evidence="3" id="KW-1185">Reference proteome</keyword>
<accession>A0ABT3ZET5</accession>
<organism evidence="2 3">
    <name type="scientific">Hoeflea algicola</name>
    <dbReference type="NCBI Taxonomy" id="2983763"/>
    <lineage>
        <taxon>Bacteria</taxon>
        <taxon>Pseudomonadati</taxon>
        <taxon>Pseudomonadota</taxon>
        <taxon>Alphaproteobacteria</taxon>
        <taxon>Hyphomicrobiales</taxon>
        <taxon>Rhizobiaceae</taxon>
        <taxon>Hoeflea</taxon>
    </lineage>
</organism>
<reference evidence="2" key="1">
    <citation type="submission" date="2022-10" db="EMBL/GenBank/DDBJ databases">
        <title>Hoeflea sp. G2-23, isolated from marine algae.</title>
        <authorList>
            <person name="Kristyanto S."/>
            <person name="Kim J.M."/>
            <person name="Jeon C.O."/>
        </authorList>
    </citation>
    <scope>NUCLEOTIDE SEQUENCE</scope>
    <source>
        <strain evidence="2">G2-23</strain>
    </source>
</reference>
<feature type="chain" id="PRO_5045567184" evidence="1">
    <location>
        <begin position="28"/>
        <end position="219"/>
    </location>
</feature>
<evidence type="ECO:0000256" key="1">
    <source>
        <dbReference type="SAM" id="SignalP"/>
    </source>
</evidence>
<feature type="signal peptide" evidence="1">
    <location>
        <begin position="1"/>
        <end position="27"/>
    </location>
</feature>
<name>A0ABT3ZET5_9HYPH</name>
<sequence length="219" mass="23814">MSNTSIIASTILATAVLATGMALPVQASARDWIEKVQVEKDGIDVQPIHVSAKIGGYSGIKTKSHKFLLGLYARATNGERIVAMKLGSFKGVLYFEGDGNLWSRSFTNRDVGAGSKRTVSIHHDATLPINKIAWHDPDPKASCDHTLAQMMKQGMTKRQVLSQPREAKAYAYFELDAVAARKSKAKSGKWNLGNTSNQRDSYIYEVRVVCGSGNNKVGG</sequence>
<protein>
    <submittedName>
        <fullName evidence="2">Uncharacterized protein</fullName>
    </submittedName>
</protein>
<proteinExistence type="predicted"/>
<dbReference type="Proteomes" id="UP001073227">
    <property type="component" value="Unassembled WGS sequence"/>
</dbReference>
<evidence type="ECO:0000313" key="3">
    <source>
        <dbReference type="Proteomes" id="UP001073227"/>
    </source>
</evidence>
<comment type="caution">
    <text evidence="2">The sequence shown here is derived from an EMBL/GenBank/DDBJ whole genome shotgun (WGS) entry which is preliminary data.</text>
</comment>
<gene>
    <name evidence="2" type="ORF">OEG84_21740</name>
</gene>
<keyword evidence="1" id="KW-0732">Signal</keyword>